<evidence type="ECO:0000256" key="1">
    <source>
        <dbReference type="ARBA" id="ARBA00009437"/>
    </source>
</evidence>
<dbReference type="Proteomes" id="UP001379533">
    <property type="component" value="Chromosome"/>
</dbReference>
<sequence length="316" mass="35162">MFQRLNNRPDFAAVQAFATVADVGSFRAAALALSAPVSTISVQVSRLEKRLGTKLLERTTRRVTLTEEGRTYFKQIRSALDTMTEAEQLIAGRKHEARGRLRIAAPTELGRAMLGRVLAGYTRQYPDVDLEIELTDERLDPRRDGVDVVIQTDPASSPLLAARKLGSPMKYRLVASPEYLARYGRPSDPRDLSKHRCLAMGVRRTPTVWRLAKAKTFPTIVHRHHTANSWQLVCDLAIAGHGIARLPEYLSIVAMADGSLEEILEAFCPPPEQLFAVYARSRPVPLRITGFLDALKLFFDAWPGCAVRGQGSSRRS</sequence>
<keyword evidence="4" id="KW-0804">Transcription</keyword>
<dbReference type="SUPFAM" id="SSF53850">
    <property type="entry name" value="Periplasmic binding protein-like II"/>
    <property type="match status" value="1"/>
</dbReference>
<dbReference type="PANTHER" id="PTHR30537:SF5">
    <property type="entry name" value="HTH-TYPE TRANSCRIPTIONAL ACTIVATOR TTDR-RELATED"/>
    <property type="match status" value="1"/>
</dbReference>
<keyword evidence="3" id="KW-0238">DNA-binding</keyword>
<dbReference type="InterPro" id="IPR000847">
    <property type="entry name" value="LysR_HTH_N"/>
</dbReference>
<dbReference type="Gene3D" id="1.10.10.10">
    <property type="entry name" value="Winged helix-like DNA-binding domain superfamily/Winged helix DNA-binding domain"/>
    <property type="match status" value="1"/>
</dbReference>
<keyword evidence="7" id="KW-1185">Reference proteome</keyword>
<reference evidence="6 7" key="1">
    <citation type="submission" date="2021-12" db="EMBL/GenBank/DDBJ databases">
        <title>Discovery of the Pendulisporaceae a myxobacterial family with distinct sporulation behavior and unique specialized metabolism.</title>
        <authorList>
            <person name="Garcia R."/>
            <person name="Popoff A."/>
            <person name="Bader C.D."/>
            <person name="Loehr J."/>
            <person name="Walesch S."/>
            <person name="Walt C."/>
            <person name="Boldt J."/>
            <person name="Bunk B."/>
            <person name="Haeckl F.J.F.P.J."/>
            <person name="Gunesch A.P."/>
            <person name="Birkelbach J."/>
            <person name="Nuebel U."/>
            <person name="Pietschmann T."/>
            <person name="Bach T."/>
            <person name="Mueller R."/>
        </authorList>
    </citation>
    <scope>NUCLEOTIDE SEQUENCE [LARGE SCALE GENOMIC DNA]</scope>
    <source>
        <strain evidence="6 7">MSr12523</strain>
    </source>
</reference>
<gene>
    <name evidence="6" type="ORF">LZC95_23125</name>
</gene>
<feature type="domain" description="HTH lysR-type" evidence="5">
    <location>
        <begin position="9"/>
        <end position="66"/>
    </location>
</feature>
<dbReference type="InterPro" id="IPR036390">
    <property type="entry name" value="WH_DNA-bd_sf"/>
</dbReference>
<name>A0ABZ2KRM3_9BACT</name>
<comment type="similarity">
    <text evidence="1">Belongs to the LysR transcriptional regulatory family.</text>
</comment>
<dbReference type="SUPFAM" id="SSF46785">
    <property type="entry name" value="Winged helix' DNA-binding domain"/>
    <property type="match status" value="1"/>
</dbReference>
<proteinExistence type="inferred from homology"/>
<keyword evidence="2" id="KW-0805">Transcription regulation</keyword>
<dbReference type="EMBL" id="CP089982">
    <property type="protein sequence ID" value="WXA99695.1"/>
    <property type="molecule type" value="Genomic_DNA"/>
</dbReference>
<dbReference type="RefSeq" id="WP_394850337.1">
    <property type="nucleotide sequence ID" value="NZ_CP089982.1"/>
</dbReference>
<evidence type="ECO:0000313" key="6">
    <source>
        <dbReference type="EMBL" id="WXA99695.1"/>
    </source>
</evidence>
<dbReference type="Pfam" id="PF00126">
    <property type="entry name" value="HTH_1"/>
    <property type="match status" value="1"/>
</dbReference>
<organism evidence="6 7">
    <name type="scientific">Pendulispora brunnea</name>
    <dbReference type="NCBI Taxonomy" id="2905690"/>
    <lineage>
        <taxon>Bacteria</taxon>
        <taxon>Pseudomonadati</taxon>
        <taxon>Myxococcota</taxon>
        <taxon>Myxococcia</taxon>
        <taxon>Myxococcales</taxon>
        <taxon>Sorangiineae</taxon>
        <taxon>Pendulisporaceae</taxon>
        <taxon>Pendulispora</taxon>
    </lineage>
</organism>
<dbReference type="Gene3D" id="3.40.190.290">
    <property type="match status" value="1"/>
</dbReference>
<dbReference type="InterPro" id="IPR058163">
    <property type="entry name" value="LysR-type_TF_proteobact-type"/>
</dbReference>
<evidence type="ECO:0000256" key="2">
    <source>
        <dbReference type="ARBA" id="ARBA00023015"/>
    </source>
</evidence>
<dbReference type="CDD" id="cd08422">
    <property type="entry name" value="PBP2_CrgA_like"/>
    <property type="match status" value="1"/>
</dbReference>
<dbReference type="InterPro" id="IPR036388">
    <property type="entry name" value="WH-like_DNA-bd_sf"/>
</dbReference>
<evidence type="ECO:0000313" key="7">
    <source>
        <dbReference type="Proteomes" id="UP001379533"/>
    </source>
</evidence>
<dbReference type="Pfam" id="PF03466">
    <property type="entry name" value="LysR_substrate"/>
    <property type="match status" value="1"/>
</dbReference>
<dbReference type="PROSITE" id="PS50931">
    <property type="entry name" value="HTH_LYSR"/>
    <property type="match status" value="1"/>
</dbReference>
<accession>A0ABZ2KRM3</accession>
<dbReference type="InterPro" id="IPR005119">
    <property type="entry name" value="LysR_subst-bd"/>
</dbReference>
<evidence type="ECO:0000256" key="3">
    <source>
        <dbReference type="ARBA" id="ARBA00023125"/>
    </source>
</evidence>
<evidence type="ECO:0000259" key="5">
    <source>
        <dbReference type="PROSITE" id="PS50931"/>
    </source>
</evidence>
<evidence type="ECO:0000256" key="4">
    <source>
        <dbReference type="ARBA" id="ARBA00023163"/>
    </source>
</evidence>
<protein>
    <submittedName>
        <fullName evidence="6">LysR substrate-binding domain-containing protein</fullName>
    </submittedName>
</protein>
<dbReference type="PANTHER" id="PTHR30537">
    <property type="entry name" value="HTH-TYPE TRANSCRIPTIONAL REGULATOR"/>
    <property type="match status" value="1"/>
</dbReference>